<evidence type="ECO:0000313" key="4">
    <source>
        <dbReference type="RefSeq" id="XP_034101686.2"/>
    </source>
</evidence>
<proteinExistence type="predicted"/>
<dbReference type="PROSITE" id="PS51886">
    <property type="entry name" value="TLDC"/>
    <property type="match status" value="1"/>
</dbReference>
<protein>
    <submittedName>
        <fullName evidence="4">Uncharacterized protein LOC117566244</fullName>
    </submittedName>
</protein>
<dbReference type="PANTHER" id="PTHR23354:SF108">
    <property type="entry name" value="RE10231P"/>
    <property type="match status" value="1"/>
</dbReference>
<keyword evidence="3" id="KW-1185">Reference proteome</keyword>
<dbReference type="Pfam" id="PF07534">
    <property type="entry name" value="TLD"/>
    <property type="match status" value="1"/>
</dbReference>
<dbReference type="Proteomes" id="UP000515160">
    <property type="component" value="Chromosome 2L"/>
</dbReference>
<gene>
    <name evidence="4" type="primary">LOC117566244</name>
</gene>
<dbReference type="OrthoDB" id="289228at2759"/>
<sequence>MGNNGSSKADADGSEPPLDGGKHKQHHHKSSTHSSNSNNNGSSDVVVSNSSVNSGGSSNNSLKVQPSQTQTMTRSASGADVTEKYLTQLVPVDRLAEILKEQTSAKYGINGIVSNVFVSQVFPQYTDLGHRLFQLMHTNSKATTKHLGTVAFRQQCERFLGIMDDAKILESYIKMYAQEDNPDFIDKTGVTRLLHICYTIAMQHSGNAVLCTAINRTFGSVTKSIFFSHDSLSLGYVCRWFEQNLIRLVLLVHKYCVHTLSTAYRGLEQQTQSCGIELQTPVLEQRNPFASPGAAAVDATDHIGSLIESLMPLSQAWLLAGALPPLYSKPQTIVPPNSSNNSSASSAVQIFKEKLSMMPSHWTLLYDSNEHGVGANRFLHHVLGYRGPTLVLLHTKDEQTYCIAAPSEWKETHLFVGAEGSCVIQLLPKFVILEKKPNILYLNTSIRGYPKGLRAGADPRKPILSVDEHFENVDCKGIAACLMSIEVWGCGDKSSREVQLDIKKWQIKEAERQRTVKLTAADWMDHPDRYLLELGGRQNYNN</sequence>
<dbReference type="SMART" id="SM00584">
    <property type="entry name" value="TLDc"/>
    <property type="match status" value="1"/>
</dbReference>
<dbReference type="InterPro" id="IPR006571">
    <property type="entry name" value="TLDc_dom"/>
</dbReference>
<dbReference type="GeneID" id="117566244"/>
<dbReference type="RefSeq" id="XP_034101686.2">
    <property type="nucleotide sequence ID" value="XM_034245795.2"/>
</dbReference>
<evidence type="ECO:0000313" key="3">
    <source>
        <dbReference type="Proteomes" id="UP000515160"/>
    </source>
</evidence>
<dbReference type="AlphaFoldDB" id="A0A6P8WDF4"/>
<dbReference type="PANTHER" id="PTHR23354">
    <property type="entry name" value="NUCLEOLAR PROTEIN 7/ESTROGEN RECEPTOR COACTIVATOR-RELATED"/>
    <property type="match status" value="1"/>
</dbReference>
<feature type="compositionally biased region" description="Polar residues" evidence="1">
    <location>
        <begin position="62"/>
        <end position="76"/>
    </location>
</feature>
<name>A0A6P8WDF4_DROAB</name>
<accession>A0A6P8WDF4</accession>
<feature type="domain" description="TLDc" evidence="2">
    <location>
        <begin position="338"/>
        <end position="491"/>
    </location>
</feature>
<organism evidence="3 4">
    <name type="scientific">Drosophila albomicans</name>
    <name type="common">Fruit fly</name>
    <dbReference type="NCBI Taxonomy" id="7291"/>
    <lineage>
        <taxon>Eukaryota</taxon>
        <taxon>Metazoa</taxon>
        <taxon>Ecdysozoa</taxon>
        <taxon>Arthropoda</taxon>
        <taxon>Hexapoda</taxon>
        <taxon>Insecta</taxon>
        <taxon>Pterygota</taxon>
        <taxon>Neoptera</taxon>
        <taxon>Endopterygota</taxon>
        <taxon>Diptera</taxon>
        <taxon>Brachycera</taxon>
        <taxon>Muscomorpha</taxon>
        <taxon>Ephydroidea</taxon>
        <taxon>Drosophilidae</taxon>
        <taxon>Drosophila</taxon>
    </lineage>
</organism>
<evidence type="ECO:0000259" key="2">
    <source>
        <dbReference type="PROSITE" id="PS51886"/>
    </source>
</evidence>
<reference evidence="4" key="1">
    <citation type="submission" date="2025-08" db="UniProtKB">
        <authorList>
            <consortium name="RefSeq"/>
        </authorList>
    </citation>
    <scope>IDENTIFICATION</scope>
    <source>
        <strain evidence="4">15112-1751.03</strain>
        <tissue evidence="4">Whole Adult</tissue>
    </source>
</reference>
<evidence type="ECO:0000256" key="1">
    <source>
        <dbReference type="SAM" id="MobiDB-lite"/>
    </source>
</evidence>
<feature type="compositionally biased region" description="Low complexity" evidence="1">
    <location>
        <begin position="34"/>
        <end position="61"/>
    </location>
</feature>
<feature type="region of interest" description="Disordered" evidence="1">
    <location>
        <begin position="1"/>
        <end position="78"/>
    </location>
</feature>